<comment type="caution">
    <text evidence="2">The sequence shown here is derived from an EMBL/GenBank/DDBJ whole genome shotgun (WGS) entry which is preliminary data.</text>
</comment>
<dbReference type="RefSeq" id="WP_129921099.1">
    <property type="nucleotide sequence ID" value="NZ_SEWE01000018.1"/>
</dbReference>
<keyword evidence="3" id="KW-1185">Reference proteome</keyword>
<evidence type="ECO:0000313" key="2">
    <source>
        <dbReference type="EMBL" id="RYU79588.1"/>
    </source>
</evidence>
<reference evidence="2 3" key="1">
    <citation type="submission" date="2019-02" db="EMBL/GenBank/DDBJ databases">
        <title>Bacterial novel species isolated from soil.</title>
        <authorList>
            <person name="Jung H.-Y."/>
        </authorList>
    </citation>
    <scope>NUCLEOTIDE SEQUENCE [LARGE SCALE GENOMIC DNA]</scope>
    <source>
        <strain evidence="2 3">1-3-3-3</strain>
    </source>
</reference>
<dbReference type="Proteomes" id="UP000294155">
    <property type="component" value="Unassembled WGS sequence"/>
</dbReference>
<accession>A0A4Q5LBC4</accession>
<dbReference type="Gene3D" id="2.170.130.10">
    <property type="entry name" value="TonB-dependent receptor, plug domain"/>
    <property type="match status" value="1"/>
</dbReference>
<evidence type="ECO:0008006" key="4">
    <source>
        <dbReference type="Google" id="ProtNLM"/>
    </source>
</evidence>
<evidence type="ECO:0000313" key="3">
    <source>
        <dbReference type="Proteomes" id="UP000294155"/>
    </source>
</evidence>
<organism evidence="2 3">
    <name type="scientific">Hymenobacter persicinus</name>
    <dbReference type="NCBI Taxonomy" id="2025506"/>
    <lineage>
        <taxon>Bacteria</taxon>
        <taxon>Pseudomonadati</taxon>
        <taxon>Bacteroidota</taxon>
        <taxon>Cytophagia</taxon>
        <taxon>Cytophagales</taxon>
        <taxon>Hymenobacteraceae</taxon>
        <taxon>Hymenobacter</taxon>
    </lineage>
</organism>
<dbReference type="Gene3D" id="2.60.40.1930">
    <property type="match status" value="1"/>
</dbReference>
<sequence>MTPRLSFIRAAALLLLLGSAAPAQAQSDSLASIRRQFGRYQSRTLAEKLFLHLDRSLYVSGEMLWFKVYSLDGNRQKPLDFSKVAYVEVLSADHKPVLQGKIALQNAVGQGSFALPASLPSGTYTVRAYTSRMRNFSPELYFSSPLTIVNTMATTGQPAARDSAAYDLQFFPEGGNLVQNLPGKVGFKITGRTGRSVAAEGVIVDQNGKPVTQFKTFKYGLGSFPLLPTAAGATYSAVVKVEGRRTITRKLPAVFAQGYVLHLEEAGPDQLRLSVQTNDPQGSDTELLLLVRTRHQVVAAPVQRLQNGQTQFVVSKQALGEGVSHFTLFNSRKQPLCERLYFQAPRQQLGLTASTGKPQYTTREKVALQVTSSAPANLSLAVYRLDSLSATASAASMQSYLWLASELKGTVENPDYYLSAANPAEVREATENLLLTHGWSRFRWEDVFAPARALPFVPEMNGHLIRGSVTDKVTKAPAPGIPVYLAAPSRLIQLYTAISRPDGAVQFEAKNFYGPKEIIVQTNTRRDTTYRLEIADPFSEQYPEPAWPTRALSARLRDDLTQRHVGMQVQNAYFKPFQRSTAPAPADSLAFYGKASEKFMLDDYTRFTSMEEVLREYVPGVQVRRRQDGFHFEVYNDPNNTIFDQEPMILLDGMPVFNTNRIMRLDPLRVQKLEVVRSRYFQGQQLYQGVVSYTTYKGDLAGFPIDPHALVQEYEGLQLQREFYAPQYATDQQKQSRLPDFRDLLYWQPVLVTTGKEAAPLEFYTSDQTGRYVVVVQGISPQGLAGSGSFQFEVKAAL</sequence>
<keyword evidence="1" id="KW-0732">Signal</keyword>
<dbReference type="EMBL" id="SEWE01000018">
    <property type="protein sequence ID" value="RYU79588.1"/>
    <property type="molecule type" value="Genomic_DNA"/>
</dbReference>
<protein>
    <recommendedName>
        <fullName evidence="4">Macroglobulin domain-containing protein</fullName>
    </recommendedName>
</protein>
<dbReference type="AlphaFoldDB" id="A0A4Q5LBC4"/>
<evidence type="ECO:0000256" key="1">
    <source>
        <dbReference type="SAM" id="SignalP"/>
    </source>
</evidence>
<proteinExistence type="predicted"/>
<dbReference type="InterPro" id="IPR037066">
    <property type="entry name" value="Plug_dom_sf"/>
</dbReference>
<feature type="signal peptide" evidence="1">
    <location>
        <begin position="1"/>
        <end position="25"/>
    </location>
</feature>
<gene>
    <name evidence="2" type="ORF">EWM57_10500</name>
</gene>
<feature type="chain" id="PRO_5020341923" description="Macroglobulin domain-containing protein" evidence="1">
    <location>
        <begin position="26"/>
        <end position="798"/>
    </location>
</feature>
<dbReference type="OrthoDB" id="679547at2"/>
<name>A0A4Q5LBC4_9BACT</name>